<evidence type="ECO:0000313" key="4">
    <source>
        <dbReference type="Proteomes" id="UP000053766"/>
    </source>
</evidence>
<accession>A0A0D8XJP6</accession>
<reference evidence="4" key="2">
    <citation type="journal article" date="2016" name="Sci. Rep.">
        <title>Dictyocaulus viviparus genome, variome and transcriptome elucidate lungworm biology and support future intervention.</title>
        <authorList>
            <person name="McNulty S.N."/>
            <person name="Strube C."/>
            <person name="Rosa B.A."/>
            <person name="Martin J.C."/>
            <person name="Tyagi R."/>
            <person name="Choi Y.J."/>
            <person name="Wang Q."/>
            <person name="Hallsworth Pepin K."/>
            <person name="Zhang X."/>
            <person name="Ozersky P."/>
            <person name="Wilson R.K."/>
            <person name="Sternberg P.W."/>
            <person name="Gasser R.B."/>
            <person name="Mitreva M."/>
        </authorList>
    </citation>
    <scope>NUCLEOTIDE SEQUENCE [LARGE SCALE GENOMIC DNA]</scope>
    <source>
        <strain evidence="4">HannoverDv2000</strain>
    </source>
</reference>
<dbReference type="EMBL" id="KN716650">
    <property type="protein sequence ID" value="KJH42561.1"/>
    <property type="molecule type" value="Genomic_DNA"/>
</dbReference>
<evidence type="ECO:0000256" key="1">
    <source>
        <dbReference type="SAM" id="MobiDB-lite"/>
    </source>
</evidence>
<dbReference type="InterPro" id="IPR050235">
    <property type="entry name" value="CK1_Ser-Thr_kinase"/>
</dbReference>
<organism evidence="3 4">
    <name type="scientific">Dictyocaulus viviparus</name>
    <name type="common">Bovine lungworm</name>
    <dbReference type="NCBI Taxonomy" id="29172"/>
    <lineage>
        <taxon>Eukaryota</taxon>
        <taxon>Metazoa</taxon>
        <taxon>Ecdysozoa</taxon>
        <taxon>Nematoda</taxon>
        <taxon>Chromadorea</taxon>
        <taxon>Rhabditida</taxon>
        <taxon>Rhabditina</taxon>
        <taxon>Rhabditomorpha</taxon>
        <taxon>Strongyloidea</taxon>
        <taxon>Metastrongylidae</taxon>
        <taxon>Dictyocaulus</taxon>
    </lineage>
</organism>
<keyword evidence="4" id="KW-1185">Reference proteome</keyword>
<dbReference type="InterPro" id="IPR011009">
    <property type="entry name" value="Kinase-like_dom_sf"/>
</dbReference>
<dbReference type="PANTHER" id="PTHR11909">
    <property type="entry name" value="CASEIN KINASE-RELATED"/>
    <property type="match status" value="1"/>
</dbReference>
<dbReference type="AlphaFoldDB" id="A0A0D8XJP6"/>
<dbReference type="Pfam" id="PF00069">
    <property type="entry name" value="Pkinase"/>
    <property type="match status" value="1"/>
</dbReference>
<dbReference type="GO" id="GO:0004672">
    <property type="term" value="F:protein kinase activity"/>
    <property type="evidence" value="ECO:0007669"/>
    <property type="project" value="InterPro"/>
</dbReference>
<dbReference type="STRING" id="29172.A0A0D8XJP6"/>
<dbReference type="SUPFAM" id="SSF56112">
    <property type="entry name" value="Protein kinase-like (PK-like)"/>
    <property type="match status" value="1"/>
</dbReference>
<feature type="domain" description="Protein kinase" evidence="2">
    <location>
        <begin position="68"/>
        <end position="338"/>
    </location>
</feature>
<evidence type="ECO:0000259" key="2">
    <source>
        <dbReference type="PROSITE" id="PS50011"/>
    </source>
</evidence>
<feature type="region of interest" description="Disordered" evidence="1">
    <location>
        <begin position="353"/>
        <end position="385"/>
    </location>
</feature>
<dbReference type="Proteomes" id="UP000053766">
    <property type="component" value="Unassembled WGS sequence"/>
</dbReference>
<dbReference type="OrthoDB" id="5579860at2759"/>
<proteinExistence type="predicted"/>
<protein>
    <recommendedName>
        <fullName evidence="2">Protein kinase domain-containing protein</fullName>
    </recommendedName>
</protein>
<name>A0A0D8XJP6_DICVI</name>
<gene>
    <name evidence="3" type="ORF">DICVIV_11433</name>
</gene>
<evidence type="ECO:0000313" key="3">
    <source>
        <dbReference type="EMBL" id="KJH42561.1"/>
    </source>
</evidence>
<dbReference type="GO" id="GO:0005524">
    <property type="term" value="F:ATP binding"/>
    <property type="evidence" value="ECO:0007669"/>
    <property type="project" value="InterPro"/>
</dbReference>
<sequence length="385" mass="44641">MHEYKTNKFLKLDRMSKNVKPTVDNKTHEAETHFTDADRECPNLQSRREKASKDIKALDEGEIIGNWKVIRPIEPERCFNTIYVVQHKKKGYLAALKMEKKQVSEPMLKFELFILLHMEKIKSQHFCKVFDRGIAPEYNWMVITLAGRNFKFLRKACKNGKVSLASGLSVGMQCLKALEELHKVGFVHRSVNPSIFAIGRVINDDPKDLRNVYILDFGFAHQYREADGTHKAPRPNPSKYIGKPRYAPRNAYLKRELSRMDDLEMWLYVIVEMIKGALPWVHQRNPKYIFDYQKLVRSGLGLREFLGGLPVEFVDIMKEVDKLSYSDDPAYEKIYGLMRNAMEMSGQEEYPYDWEEGEIEAEKAGEGPGAPLRKENEAENTKPTK</sequence>
<dbReference type="InterPro" id="IPR000719">
    <property type="entry name" value="Prot_kinase_dom"/>
</dbReference>
<dbReference type="PROSITE" id="PS50011">
    <property type="entry name" value="PROTEIN_KINASE_DOM"/>
    <property type="match status" value="1"/>
</dbReference>
<feature type="compositionally biased region" description="Basic and acidic residues" evidence="1">
    <location>
        <begin position="372"/>
        <end position="385"/>
    </location>
</feature>
<dbReference type="SMART" id="SM00220">
    <property type="entry name" value="S_TKc"/>
    <property type="match status" value="1"/>
</dbReference>
<reference evidence="3 4" key="1">
    <citation type="submission" date="2013-11" db="EMBL/GenBank/DDBJ databases">
        <title>Draft genome of the bovine lungworm Dictyocaulus viviparus.</title>
        <authorList>
            <person name="Mitreva M."/>
        </authorList>
    </citation>
    <scope>NUCLEOTIDE SEQUENCE [LARGE SCALE GENOMIC DNA]</scope>
    <source>
        <strain evidence="3 4">HannoverDv2000</strain>
    </source>
</reference>
<dbReference type="Gene3D" id="1.10.510.10">
    <property type="entry name" value="Transferase(Phosphotransferase) domain 1"/>
    <property type="match status" value="1"/>
</dbReference>